<dbReference type="CDD" id="cd12148">
    <property type="entry name" value="fungal_TF_MHR"/>
    <property type="match status" value="1"/>
</dbReference>
<keyword evidence="7" id="KW-0539">Nucleus</keyword>
<sequence length="737" mass="83642">MHTEPRRSRVTLACKRCKRRKQRCDGDQPSCRSCSRAGVTCAYEKPVRPQYPGGKSLYIRTLEERIAFLEARVPDQSQDHFCNDVSTQIQSLCNVPRGLHNDAQHGAHRQSQELPIENPLDDRESLVNGVAYLSLCASGTADTSSEPYYVGTSSGATIARLIQTSMYKGGGEHRAAAEATGDRRRQSTRAVTPPSPSLSNDSIMSSLEFPPFERSSMLFEIFFERIHTRWPVLDREMYQKLFNRQYQHGGLSIVECSIFHLIYAIAARFLLLTRKVQSVDPEVRQNSMFSEIARSAFTASSKMGLHRKRKGFPASAEQARDTELRRRIFWTCYCFDRSTSIVLGRPFAISDSDINVELPSADIEYWTLTHKEPHGPSEAQWSNVEPFIHIIGLDRIQSRIHKAVFRLDRDVLNGGSEQLAKLSRKLALIKADLDEWRRSCPQTPKEGNRTTWMYDPESEFLDARDFYGLQYHKSILLMFTIFLPTSKTFDPRFIICARSAASVCTAYKRLNQNRTLTYTMISLHSSFVAGLTLVYCMWRDRSLFSYDTLEAVRDCSQNLTIFGEKWPGAVKYRDIFDALSGSVLRSIVSSGTSTGNGDATERAETETDISQTSNGRRVRNQHSASLRTNDQPRSDREDTMSHMLSDAVKDAFMEVDEEAPGGWQGWRIWNEMVNNNAAPASDQPYIPGSSDQGTDATNWNEYSDMRTFNVDPLQDSAMRLENHTGSHMPQWNARGFI</sequence>
<dbReference type="RefSeq" id="XP_065459329.1">
    <property type="nucleotide sequence ID" value="XM_065603257.1"/>
</dbReference>
<dbReference type="EMBL" id="CP134189">
    <property type="protein sequence ID" value="WPB05527.1"/>
    <property type="molecule type" value="Genomic_DNA"/>
</dbReference>
<dbReference type="Pfam" id="PF00172">
    <property type="entry name" value="Zn_clus"/>
    <property type="match status" value="1"/>
</dbReference>
<dbReference type="PANTHER" id="PTHR47782:SF12">
    <property type="entry name" value="ZN(II)2CYS6 TRANSCRIPTION FACTOR (EUROFUNG)"/>
    <property type="match status" value="1"/>
</dbReference>
<evidence type="ECO:0000256" key="4">
    <source>
        <dbReference type="ARBA" id="ARBA00023015"/>
    </source>
</evidence>
<dbReference type="SUPFAM" id="SSF57701">
    <property type="entry name" value="Zn2/Cys6 DNA-binding domain"/>
    <property type="match status" value="1"/>
</dbReference>
<dbReference type="SMART" id="SM00066">
    <property type="entry name" value="GAL4"/>
    <property type="match status" value="1"/>
</dbReference>
<feature type="compositionally biased region" description="Polar residues" evidence="8">
    <location>
        <begin position="608"/>
        <end position="629"/>
    </location>
</feature>
<evidence type="ECO:0000256" key="1">
    <source>
        <dbReference type="ARBA" id="ARBA00004123"/>
    </source>
</evidence>
<keyword evidence="6" id="KW-0804">Transcription</keyword>
<keyword evidence="5" id="KW-0238">DNA-binding</keyword>
<evidence type="ECO:0000313" key="11">
    <source>
        <dbReference type="Proteomes" id="UP001302367"/>
    </source>
</evidence>
<feature type="compositionally biased region" description="Basic and acidic residues" evidence="8">
    <location>
        <begin position="630"/>
        <end position="640"/>
    </location>
</feature>
<dbReference type="GeneID" id="35432737"/>
<evidence type="ECO:0000256" key="8">
    <source>
        <dbReference type="SAM" id="MobiDB-lite"/>
    </source>
</evidence>
<dbReference type="CDD" id="cd00067">
    <property type="entry name" value="GAL4"/>
    <property type="match status" value="1"/>
</dbReference>
<dbReference type="InterPro" id="IPR001138">
    <property type="entry name" value="Zn2Cys6_DnaBD"/>
</dbReference>
<reference evidence="10 11" key="1">
    <citation type="submission" date="2023-09" db="EMBL/GenBank/DDBJ databases">
        <title>Complete-Gapless Cercospora beticola genome.</title>
        <authorList>
            <person name="Wyatt N.A."/>
            <person name="Spanner R.E."/>
            <person name="Bolton M.D."/>
        </authorList>
    </citation>
    <scope>NUCLEOTIDE SEQUENCE [LARGE SCALE GENOMIC DNA]</scope>
    <source>
        <strain evidence="10">Cb09-40</strain>
    </source>
</reference>
<evidence type="ECO:0000313" key="10">
    <source>
        <dbReference type="EMBL" id="WPB05527.1"/>
    </source>
</evidence>
<dbReference type="InterPro" id="IPR052202">
    <property type="entry name" value="Yeast_MetPath_Reg"/>
</dbReference>
<evidence type="ECO:0000256" key="5">
    <source>
        <dbReference type="ARBA" id="ARBA00023125"/>
    </source>
</evidence>
<feature type="region of interest" description="Disordered" evidence="8">
    <location>
        <begin position="172"/>
        <end position="200"/>
    </location>
</feature>
<comment type="subcellular location">
    <subcellularLocation>
        <location evidence="1">Nucleus</location>
    </subcellularLocation>
</comment>
<keyword evidence="2" id="KW-0479">Metal-binding</keyword>
<proteinExistence type="predicted"/>
<dbReference type="InterPro" id="IPR036864">
    <property type="entry name" value="Zn2-C6_fun-type_DNA-bd_sf"/>
</dbReference>
<dbReference type="Gene3D" id="4.10.240.10">
    <property type="entry name" value="Zn(2)-C6 fungal-type DNA-binding domain"/>
    <property type="match status" value="1"/>
</dbReference>
<dbReference type="Pfam" id="PF04082">
    <property type="entry name" value="Fungal_trans"/>
    <property type="match status" value="1"/>
</dbReference>
<feature type="region of interest" description="Disordered" evidence="8">
    <location>
        <begin position="589"/>
        <end position="640"/>
    </location>
</feature>
<accession>A0ABZ0P0Z6</accession>
<dbReference type="PROSITE" id="PS00463">
    <property type="entry name" value="ZN2_CY6_FUNGAL_1"/>
    <property type="match status" value="1"/>
</dbReference>
<evidence type="ECO:0000259" key="9">
    <source>
        <dbReference type="PROSITE" id="PS50048"/>
    </source>
</evidence>
<evidence type="ECO:0000256" key="6">
    <source>
        <dbReference type="ARBA" id="ARBA00023163"/>
    </source>
</evidence>
<keyword evidence="11" id="KW-1185">Reference proteome</keyword>
<evidence type="ECO:0000256" key="3">
    <source>
        <dbReference type="ARBA" id="ARBA00022833"/>
    </source>
</evidence>
<evidence type="ECO:0000256" key="7">
    <source>
        <dbReference type="ARBA" id="ARBA00023242"/>
    </source>
</evidence>
<dbReference type="SMART" id="SM00906">
    <property type="entry name" value="Fungal_trans"/>
    <property type="match status" value="1"/>
</dbReference>
<protein>
    <recommendedName>
        <fullName evidence="9">Zn(2)-C6 fungal-type domain-containing protein</fullName>
    </recommendedName>
</protein>
<dbReference type="InterPro" id="IPR007219">
    <property type="entry name" value="XnlR_reg_dom"/>
</dbReference>
<organism evidence="10 11">
    <name type="scientific">Cercospora beticola</name>
    <name type="common">Sugarbeet leaf spot fungus</name>
    <dbReference type="NCBI Taxonomy" id="122368"/>
    <lineage>
        <taxon>Eukaryota</taxon>
        <taxon>Fungi</taxon>
        <taxon>Dikarya</taxon>
        <taxon>Ascomycota</taxon>
        <taxon>Pezizomycotina</taxon>
        <taxon>Dothideomycetes</taxon>
        <taxon>Dothideomycetidae</taxon>
        <taxon>Mycosphaerellales</taxon>
        <taxon>Mycosphaerellaceae</taxon>
        <taxon>Cercospora</taxon>
    </lineage>
</organism>
<feature type="domain" description="Zn(2)-C6 fungal-type" evidence="9">
    <location>
        <begin position="13"/>
        <end position="43"/>
    </location>
</feature>
<dbReference type="PANTHER" id="PTHR47782">
    <property type="entry name" value="ZN(II)2CYS6 TRANSCRIPTION FACTOR (EUROFUNG)-RELATED"/>
    <property type="match status" value="1"/>
</dbReference>
<name>A0ABZ0P0Z6_CERBT</name>
<gene>
    <name evidence="10" type="ORF">RHO25_010180</name>
</gene>
<evidence type="ECO:0000256" key="2">
    <source>
        <dbReference type="ARBA" id="ARBA00022723"/>
    </source>
</evidence>
<keyword evidence="4" id="KW-0805">Transcription regulation</keyword>
<dbReference type="PROSITE" id="PS50048">
    <property type="entry name" value="ZN2_CY6_FUNGAL_2"/>
    <property type="match status" value="1"/>
</dbReference>
<keyword evidence="3" id="KW-0862">Zinc</keyword>
<feature type="compositionally biased region" description="Basic and acidic residues" evidence="8">
    <location>
        <begin position="172"/>
        <end position="185"/>
    </location>
</feature>
<dbReference type="Proteomes" id="UP001302367">
    <property type="component" value="Chromosome 6"/>
</dbReference>